<gene>
    <name evidence="1" type="ORF">NM686_000170</name>
</gene>
<name>A0ABY7GKC6_9GAMM</name>
<reference evidence="1" key="1">
    <citation type="submission" date="2022-11" db="EMBL/GenBank/DDBJ databases">
        <title>Methylomonas rapida sp. nov., Carotenoid-Producing Obligate Methanotrophs with High Growth Characteristics and Biotechnological Potential.</title>
        <authorList>
            <person name="Tikhonova E.N."/>
            <person name="Suleimanov R.Z."/>
            <person name="Miroshnikov K."/>
            <person name="Oshkin I.Y."/>
            <person name="Belova S.E."/>
            <person name="Danilova O.V."/>
            <person name="Ashikhmin A."/>
            <person name="Konopkin A."/>
            <person name="But S.Y."/>
            <person name="Khmelenina V.N."/>
            <person name="Kuznetsov N."/>
            <person name="Pimenov N.V."/>
            <person name="Dedysh S.N."/>
        </authorList>
    </citation>
    <scope>NUCLEOTIDE SEQUENCE</scope>
    <source>
        <strain evidence="1">MP1</strain>
    </source>
</reference>
<evidence type="ECO:0000313" key="1">
    <source>
        <dbReference type="EMBL" id="WAR44959.1"/>
    </source>
</evidence>
<evidence type="ECO:0000313" key="2">
    <source>
        <dbReference type="Proteomes" id="UP001162780"/>
    </source>
</evidence>
<sequence>MLESPLLQAMIIREYDFELLNLAETKVETVVSLWPKGDFMELRDYGLDASQFEGYRC</sequence>
<dbReference type="RefSeq" id="WP_255189924.1">
    <property type="nucleotide sequence ID" value="NZ_CP113517.1"/>
</dbReference>
<accession>A0ABY7GKC6</accession>
<proteinExistence type="predicted"/>
<protein>
    <submittedName>
        <fullName evidence="1">Uncharacterized protein</fullName>
    </submittedName>
</protein>
<dbReference type="EMBL" id="CP113517">
    <property type="protein sequence ID" value="WAR44959.1"/>
    <property type="molecule type" value="Genomic_DNA"/>
</dbReference>
<keyword evidence="2" id="KW-1185">Reference proteome</keyword>
<dbReference type="Proteomes" id="UP001162780">
    <property type="component" value="Chromosome"/>
</dbReference>
<organism evidence="1 2">
    <name type="scientific">Methylomonas rapida</name>
    <dbReference type="NCBI Taxonomy" id="2963939"/>
    <lineage>
        <taxon>Bacteria</taxon>
        <taxon>Pseudomonadati</taxon>
        <taxon>Pseudomonadota</taxon>
        <taxon>Gammaproteobacteria</taxon>
        <taxon>Methylococcales</taxon>
        <taxon>Methylococcaceae</taxon>
        <taxon>Methylomonas</taxon>
    </lineage>
</organism>